<dbReference type="Gene3D" id="3.40.50.300">
    <property type="entry name" value="P-loop containing nucleotide triphosphate hydrolases"/>
    <property type="match status" value="1"/>
</dbReference>
<evidence type="ECO:0000256" key="1">
    <source>
        <dbReference type="ARBA" id="ARBA00005771"/>
    </source>
</evidence>
<proteinExistence type="inferred from homology"/>
<reference evidence="4" key="1">
    <citation type="submission" date="2019-08" db="EMBL/GenBank/DDBJ databases">
        <title>The improved chromosome-level genome for the pearl oyster Pinctada fucata martensii using PacBio sequencing and Hi-C.</title>
        <authorList>
            <person name="Zheng Z."/>
        </authorList>
    </citation>
    <scope>NUCLEOTIDE SEQUENCE</scope>
    <source>
        <strain evidence="4">ZZ-2019</strain>
        <tissue evidence="4">Adductor muscle</tissue>
    </source>
</reference>
<dbReference type="InterPro" id="IPR000863">
    <property type="entry name" value="Sulfotransferase_dom"/>
</dbReference>
<dbReference type="InterPro" id="IPR027417">
    <property type="entry name" value="P-loop_NTPase"/>
</dbReference>
<evidence type="ECO:0000256" key="2">
    <source>
        <dbReference type="ARBA" id="ARBA00022679"/>
    </source>
</evidence>
<organism evidence="4 5">
    <name type="scientific">Pinctada imbricata</name>
    <name type="common">Atlantic pearl-oyster</name>
    <name type="synonym">Pinctada martensii</name>
    <dbReference type="NCBI Taxonomy" id="66713"/>
    <lineage>
        <taxon>Eukaryota</taxon>
        <taxon>Metazoa</taxon>
        <taxon>Spiralia</taxon>
        <taxon>Lophotrochozoa</taxon>
        <taxon>Mollusca</taxon>
        <taxon>Bivalvia</taxon>
        <taxon>Autobranchia</taxon>
        <taxon>Pteriomorphia</taxon>
        <taxon>Pterioida</taxon>
        <taxon>Pterioidea</taxon>
        <taxon>Pteriidae</taxon>
        <taxon>Pinctada</taxon>
    </lineage>
</organism>
<feature type="domain" description="Sulfotransferase" evidence="3">
    <location>
        <begin position="58"/>
        <end position="313"/>
    </location>
</feature>
<evidence type="ECO:0000259" key="3">
    <source>
        <dbReference type="Pfam" id="PF00685"/>
    </source>
</evidence>
<evidence type="ECO:0000313" key="5">
    <source>
        <dbReference type="Proteomes" id="UP001186944"/>
    </source>
</evidence>
<protein>
    <recommendedName>
        <fullName evidence="3">Sulfotransferase domain-containing protein</fullName>
    </recommendedName>
</protein>
<sequence>MMASEVYLREGRFHQKYGDLEFDYITIDGIGFPPFPPVLVEGGFIQRIKDILNIDSRPDDVLLATYQKCGTHWTNEILNMLLQGNASYKEESKMNYMLEALHDLKIIDRAKFPRVLNTHIPYKWFPRKHIENGYKIVHTTRNPKDAYTSWYHHQKLALEMGPNTKHMTWDQYFEHAVMGKKAVYGSWFDYEKELSLAKEENKNIYTLHFENLKKDPETEIKGLAKFLGVDASEELVRDIADKCMFQNLKKADSEMKRTNPDMMKAFAEVQKIAPGRDKPVMFRKGIVGDWKNHFTVAQNEQFDALCDKELKDTKVKIIS</sequence>
<dbReference type="GO" id="GO:0008146">
    <property type="term" value="F:sulfotransferase activity"/>
    <property type="evidence" value="ECO:0007669"/>
    <property type="project" value="InterPro"/>
</dbReference>
<evidence type="ECO:0000313" key="4">
    <source>
        <dbReference type="EMBL" id="KAK3102699.1"/>
    </source>
</evidence>
<comment type="similarity">
    <text evidence="1">Belongs to the sulfotransferase 1 family.</text>
</comment>
<dbReference type="Pfam" id="PF00685">
    <property type="entry name" value="Sulfotransfer_1"/>
    <property type="match status" value="1"/>
</dbReference>
<dbReference type="AlphaFoldDB" id="A0AA88YP50"/>
<dbReference type="PANTHER" id="PTHR11783">
    <property type="entry name" value="SULFOTRANSFERASE SULT"/>
    <property type="match status" value="1"/>
</dbReference>
<dbReference type="Proteomes" id="UP001186944">
    <property type="component" value="Unassembled WGS sequence"/>
</dbReference>
<comment type="caution">
    <text evidence="4">The sequence shown here is derived from an EMBL/GenBank/DDBJ whole genome shotgun (WGS) entry which is preliminary data.</text>
</comment>
<gene>
    <name evidence="4" type="ORF">FSP39_013229</name>
</gene>
<keyword evidence="5" id="KW-1185">Reference proteome</keyword>
<accession>A0AA88YP50</accession>
<keyword evidence="2" id="KW-0808">Transferase</keyword>
<dbReference type="EMBL" id="VSWD01000005">
    <property type="protein sequence ID" value="KAK3102699.1"/>
    <property type="molecule type" value="Genomic_DNA"/>
</dbReference>
<dbReference type="SUPFAM" id="SSF52540">
    <property type="entry name" value="P-loop containing nucleoside triphosphate hydrolases"/>
    <property type="match status" value="1"/>
</dbReference>
<name>A0AA88YP50_PINIB</name>